<dbReference type="OrthoDB" id="9808190at2"/>
<name>A0A1H9EVN3_9RHOB</name>
<dbReference type="InterPro" id="IPR019253">
    <property type="entry name" value="DUF2244_TM"/>
</dbReference>
<proteinExistence type="predicted"/>
<dbReference type="AlphaFoldDB" id="A0A1H9EVN3"/>
<protein>
    <submittedName>
        <fullName evidence="2">Uncharacterized membrane protein</fullName>
    </submittedName>
</protein>
<dbReference type="STRING" id="657014.SAMN04488092_105189"/>
<feature type="transmembrane region" description="Helical" evidence="1">
    <location>
        <begin position="29"/>
        <end position="46"/>
    </location>
</feature>
<evidence type="ECO:0000313" key="3">
    <source>
        <dbReference type="Proteomes" id="UP000198634"/>
    </source>
</evidence>
<sequence>MPYQWTSPQALPRSRQLTLWPHRSLPRKGFAVVILATFTLITIPLYPLLGTVFLWGLLPFLMLVVAGLWWGLERSYRDGRVLEVLTLTPETAHLIRTNPKGDTQDWTCNTYWARSEMHMSGGPVPYYVTLTGNGRTVEIGAFLSEDERRQLYGELAEELKSIADPETPRP</sequence>
<dbReference type="RefSeq" id="WP_090269643.1">
    <property type="nucleotide sequence ID" value="NZ_FOEP01000005.1"/>
</dbReference>
<dbReference type="Pfam" id="PF10003">
    <property type="entry name" value="DUF2244"/>
    <property type="match status" value="1"/>
</dbReference>
<evidence type="ECO:0000313" key="2">
    <source>
        <dbReference type="EMBL" id="SEQ29770.1"/>
    </source>
</evidence>
<dbReference type="Proteomes" id="UP000198634">
    <property type="component" value="Unassembled WGS sequence"/>
</dbReference>
<keyword evidence="1" id="KW-0472">Membrane</keyword>
<keyword evidence="3" id="KW-1185">Reference proteome</keyword>
<gene>
    <name evidence="2" type="ORF">SAMN04488092_105189</name>
</gene>
<keyword evidence="1" id="KW-1133">Transmembrane helix</keyword>
<keyword evidence="1" id="KW-0812">Transmembrane</keyword>
<evidence type="ECO:0000256" key="1">
    <source>
        <dbReference type="SAM" id="Phobius"/>
    </source>
</evidence>
<organism evidence="2 3">
    <name type="scientific">Thalassovita taeanensis</name>
    <dbReference type="NCBI Taxonomy" id="657014"/>
    <lineage>
        <taxon>Bacteria</taxon>
        <taxon>Pseudomonadati</taxon>
        <taxon>Pseudomonadota</taxon>
        <taxon>Alphaproteobacteria</taxon>
        <taxon>Rhodobacterales</taxon>
        <taxon>Roseobacteraceae</taxon>
        <taxon>Thalassovita</taxon>
    </lineage>
</organism>
<accession>A0A1H9EVN3</accession>
<feature type="transmembrane region" description="Helical" evidence="1">
    <location>
        <begin position="52"/>
        <end position="72"/>
    </location>
</feature>
<dbReference type="EMBL" id="FOEP01000005">
    <property type="protein sequence ID" value="SEQ29770.1"/>
    <property type="molecule type" value="Genomic_DNA"/>
</dbReference>
<reference evidence="2 3" key="1">
    <citation type="submission" date="2016-10" db="EMBL/GenBank/DDBJ databases">
        <authorList>
            <person name="de Groot N.N."/>
        </authorList>
    </citation>
    <scope>NUCLEOTIDE SEQUENCE [LARGE SCALE GENOMIC DNA]</scope>
    <source>
        <strain evidence="2 3">DSM 22007</strain>
    </source>
</reference>